<name>A0A6A6NWZ1_9PEZI</name>
<dbReference type="PANTHER" id="PTHR43586:SF21">
    <property type="entry name" value="PYRIDOXAL PHOSPHATE (PLP)-DEPENDENT ASPARTATE AMINOTRANSFERASE SUPERFAMILY"/>
    <property type="match status" value="1"/>
</dbReference>
<dbReference type="InterPro" id="IPR015424">
    <property type="entry name" value="PyrdxlP-dep_Trfase"/>
</dbReference>
<gene>
    <name evidence="2" type="ORF">BDY21DRAFT_58226</name>
</gene>
<dbReference type="EMBL" id="MU001684">
    <property type="protein sequence ID" value="KAF2456219.1"/>
    <property type="molecule type" value="Genomic_DNA"/>
</dbReference>
<dbReference type="AlphaFoldDB" id="A0A6A6NWZ1"/>
<keyword evidence="2" id="KW-0808">Transferase</keyword>
<dbReference type="InterPro" id="IPR015422">
    <property type="entry name" value="PyrdxlP-dep_Trfase_small"/>
</dbReference>
<reference evidence="2" key="1">
    <citation type="journal article" date="2020" name="Stud. Mycol.">
        <title>101 Dothideomycetes genomes: a test case for predicting lifestyles and emergence of pathogens.</title>
        <authorList>
            <person name="Haridas S."/>
            <person name="Albert R."/>
            <person name="Binder M."/>
            <person name="Bloem J."/>
            <person name="Labutti K."/>
            <person name="Salamov A."/>
            <person name="Andreopoulos B."/>
            <person name="Baker S."/>
            <person name="Barry K."/>
            <person name="Bills G."/>
            <person name="Bluhm B."/>
            <person name="Cannon C."/>
            <person name="Castanera R."/>
            <person name="Culley D."/>
            <person name="Daum C."/>
            <person name="Ezra D."/>
            <person name="Gonzalez J."/>
            <person name="Henrissat B."/>
            <person name="Kuo A."/>
            <person name="Liang C."/>
            <person name="Lipzen A."/>
            <person name="Lutzoni F."/>
            <person name="Magnuson J."/>
            <person name="Mondo S."/>
            <person name="Nolan M."/>
            <person name="Ohm R."/>
            <person name="Pangilinan J."/>
            <person name="Park H.-J."/>
            <person name="Ramirez L."/>
            <person name="Alfaro M."/>
            <person name="Sun H."/>
            <person name="Tritt A."/>
            <person name="Yoshinaga Y."/>
            <person name="Zwiers L.-H."/>
            <person name="Turgeon B."/>
            <person name="Goodwin S."/>
            <person name="Spatafora J."/>
            <person name="Crous P."/>
            <person name="Grigoriev I."/>
        </authorList>
    </citation>
    <scope>NUCLEOTIDE SEQUENCE</scope>
    <source>
        <strain evidence="2">ATCC 16933</strain>
    </source>
</reference>
<dbReference type="GO" id="GO:0016740">
    <property type="term" value="F:transferase activity"/>
    <property type="evidence" value="ECO:0007669"/>
    <property type="project" value="UniProtKB-KW"/>
</dbReference>
<accession>A0A6A6NWZ1</accession>
<dbReference type="OrthoDB" id="420046at2759"/>
<protein>
    <submittedName>
        <fullName evidence="2">Pyridoxal phosphate-dependent transferase</fullName>
    </submittedName>
</protein>
<dbReference type="Gene3D" id="3.90.1150.10">
    <property type="entry name" value="Aspartate Aminotransferase, domain 1"/>
    <property type="match status" value="1"/>
</dbReference>
<proteinExistence type="predicted"/>
<sequence>MTTMASTFNIAGARSNFPALGKKQVYFDNAGGSQVLGPVIQSISDYLSNNNVQMGATYAVGCQSSDRYKLGYLSGAAYINAEPDEVVIGPSTTQLFRNLSSAITFSPGDELVLSKFEHEANIASWVDTAAQLGLTVKWWTAPQSTNPQLDPAELKKLLSPKTKLVACTHVSNILGTLNDIKTIAAMVHEVPGALLCVDGVSYAPHRRVDVKDLGVDFYCLSWYKVYGPHMAMLYASRTAQESLRSLGHFFNPTATLENKLGLAASNYELTQTIPIIRDYLGGSDPDPVFAAIAAHEAKLQTILLEYLNSRRDITVFGETDPDPAIRVPTISFVVKEKSSRGIVESIDNCSDYGLRWGHFYSKRLCDEILGLGEEGVVRVSMVHYNTEEEINGLIKVLDRVISA</sequence>
<evidence type="ECO:0000313" key="3">
    <source>
        <dbReference type="Proteomes" id="UP000799766"/>
    </source>
</evidence>
<keyword evidence="3" id="KW-1185">Reference proteome</keyword>
<dbReference type="Proteomes" id="UP000799766">
    <property type="component" value="Unassembled WGS sequence"/>
</dbReference>
<dbReference type="PANTHER" id="PTHR43586">
    <property type="entry name" value="CYSTEINE DESULFURASE"/>
    <property type="match status" value="1"/>
</dbReference>
<dbReference type="InterPro" id="IPR015421">
    <property type="entry name" value="PyrdxlP-dep_Trfase_major"/>
</dbReference>
<evidence type="ECO:0000313" key="2">
    <source>
        <dbReference type="EMBL" id="KAF2456219.1"/>
    </source>
</evidence>
<evidence type="ECO:0000259" key="1">
    <source>
        <dbReference type="Pfam" id="PF00266"/>
    </source>
</evidence>
<dbReference type="SUPFAM" id="SSF53383">
    <property type="entry name" value="PLP-dependent transferases"/>
    <property type="match status" value="1"/>
</dbReference>
<dbReference type="InterPro" id="IPR000192">
    <property type="entry name" value="Aminotrans_V_dom"/>
</dbReference>
<dbReference type="Gene3D" id="3.40.640.10">
    <property type="entry name" value="Type I PLP-dependent aspartate aminotransferase-like (Major domain)"/>
    <property type="match status" value="1"/>
</dbReference>
<feature type="domain" description="Aminotransferase class V" evidence="1">
    <location>
        <begin position="25"/>
        <end position="391"/>
    </location>
</feature>
<organism evidence="2 3">
    <name type="scientific">Lineolata rhizophorae</name>
    <dbReference type="NCBI Taxonomy" id="578093"/>
    <lineage>
        <taxon>Eukaryota</taxon>
        <taxon>Fungi</taxon>
        <taxon>Dikarya</taxon>
        <taxon>Ascomycota</taxon>
        <taxon>Pezizomycotina</taxon>
        <taxon>Dothideomycetes</taxon>
        <taxon>Dothideomycetes incertae sedis</taxon>
        <taxon>Lineolatales</taxon>
        <taxon>Lineolataceae</taxon>
        <taxon>Lineolata</taxon>
    </lineage>
</organism>
<dbReference type="Pfam" id="PF00266">
    <property type="entry name" value="Aminotran_5"/>
    <property type="match status" value="1"/>
</dbReference>